<proteinExistence type="predicted"/>
<organism evidence="1 2">
    <name type="scientific">Zalerion maritima</name>
    <dbReference type="NCBI Taxonomy" id="339359"/>
    <lineage>
        <taxon>Eukaryota</taxon>
        <taxon>Fungi</taxon>
        <taxon>Dikarya</taxon>
        <taxon>Ascomycota</taxon>
        <taxon>Pezizomycotina</taxon>
        <taxon>Sordariomycetes</taxon>
        <taxon>Lulworthiomycetidae</taxon>
        <taxon>Lulworthiales</taxon>
        <taxon>Lulworthiaceae</taxon>
        <taxon>Zalerion</taxon>
    </lineage>
</organism>
<dbReference type="AlphaFoldDB" id="A0AAD5WNZ8"/>
<comment type="caution">
    <text evidence="1">The sequence shown here is derived from an EMBL/GenBank/DDBJ whole genome shotgun (WGS) entry which is preliminary data.</text>
</comment>
<sequence>MDSALAPPLTHEIKCDILSRSTLFSRDGICLAGANFASQSVKLDEIKMGALGFQLASLCKGTSPQLLRISQTGWSSNNETKRAVLQTTGVFACANDRMGSKHEIIGYIAPDEANFVLNESGLPVPEVYEVGLRHPGARGYLAAFRAASGAPKPAPDIHIYSENFGDHRATWENRDSSRLPFHTSESSESRNLASNCIFLQDPPRVQLAGLYAKAPARVVGAGWTVFSRACSPLQRILPQACELYADGKRAPGFCCCRLKSP</sequence>
<dbReference type="EMBL" id="JAKWBI020000514">
    <property type="protein sequence ID" value="KAJ2894229.1"/>
    <property type="molecule type" value="Genomic_DNA"/>
</dbReference>
<evidence type="ECO:0000313" key="2">
    <source>
        <dbReference type="Proteomes" id="UP001201980"/>
    </source>
</evidence>
<keyword evidence="2" id="KW-1185">Reference proteome</keyword>
<protein>
    <submittedName>
        <fullName evidence="1">Uncharacterized protein</fullName>
    </submittedName>
</protein>
<evidence type="ECO:0000313" key="1">
    <source>
        <dbReference type="EMBL" id="KAJ2894229.1"/>
    </source>
</evidence>
<reference evidence="1" key="1">
    <citation type="submission" date="2022-07" db="EMBL/GenBank/DDBJ databases">
        <title>Draft genome sequence of Zalerion maritima ATCC 34329, a (micro)plastics degrading marine fungus.</title>
        <authorList>
            <person name="Paco A."/>
            <person name="Goncalves M.F.M."/>
            <person name="Rocha-Santos T.A.P."/>
            <person name="Alves A."/>
        </authorList>
    </citation>
    <scope>NUCLEOTIDE SEQUENCE</scope>
    <source>
        <strain evidence="1">ATCC 34329</strain>
    </source>
</reference>
<dbReference type="Proteomes" id="UP001201980">
    <property type="component" value="Unassembled WGS sequence"/>
</dbReference>
<accession>A0AAD5WNZ8</accession>
<name>A0AAD5WNZ8_9PEZI</name>
<gene>
    <name evidence="1" type="ORF">MKZ38_007814</name>
</gene>